<dbReference type="InterPro" id="IPR036097">
    <property type="entry name" value="HisK_dim/P_sf"/>
</dbReference>
<reference evidence="15 16" key="1">
    <citation type="journal article" date="2020" name="Cell Host Microbe">
        <title>Functional and Genomic Variation between Human-Derived Isolates of Lachnospiraceae Reveals Inter- and Intra-Species Diversity.</title>
        <authorList>
            <person name="Sorbara M.T."/>
            <person name="Littmann E.R."/>
            <person name="Fontana E."/>
            <person name="Moody T.U."/>
            <person name="Kohout C.E."/>
            <person name="Gjonbalaj M."/>
            <person name="Eaton V."/>
            <person name="Seok R."/>
            <person name="Leiner I.M."/>
            <person name="Pamer E.G."/>
        </authorList>
    </citation>
    <scope>NUCLEOTIDE SEQUENCE [LARGE SCALE GENOMIC DNA]</scope>
    <source>
        <strain evidence="15 16">MSK.1.17</strain>
    </source>
</reference>
<dbReference type="EMBL" id="JAKNGE010000003">
    <property type="protein sequence ID" value="MCG4744391.1"/>
    <property type="molecule type" value="Genomic_DNA"/>
</dbReference>
<gene>
    <name evidence="15" type="ORF">G5B36_08375</name>
    <name evidence="14" type="ORF">L0N08_03085</name>
</gene>
<dbReference type="CDD" id="cd17546">
    <property type="entry name" value="REC_hyHK_CKI1_RcsC-like"/>
    <property type="match status" value="1"/>
</dbReference>
<dbReference type="Gene3D" id="3.30.565.10">
    <property type="entry name" value="Histidine kinase-like ATPase, C-terminal domain"/>
    <property type="match status" value="1"/>
</dbReference>
<evidence type="ECO:0000313" key="15">
    <source>
        <dbReference type="EMBL" id="NSJ48719.1"/>
    </source>
</evidence>
<sequence length="946" mass="104588">MKKYHRGAGFIILVMALVFSLSSLRTGIIHASNPSSAPAACNDMPDAEARTLTVAFSPVPGICAPDAYGSHKGLLVDYLNEIAKYNNWDYEYISVDPDLLLDEFLTGKYDLLGGIFYLKSYESRIAYPKYSMGNSKAVLLCQKDDPDIKSYELNTLNGKIIGVYEHAIEKRQRLRNFLQLNNLQCGIRTYSSEEIEEDGNMYRFLESGEVDLLLGNESEADNYRVAAEFPAQPYYVVTHEGNDDILDGLNLGLEKILNSDPKFAEEHYEKNFNNINNSKIQLSSEEQAYIASKQTVTVAVVNAWHPFYCLGDKTDHHNGILPDLLENISDYSGLAFDYVFTDTYEEAVQLVKERKADILGYYLDSQESAAADGLAVSKAYITLNNIIVKNKSANYPSDGLTAGVMDGCRVPDSIAAAHVRSFATPRDYLDAVNRGEIDFVYGISPAIEHEMQAHRYTNIVPLSSINNNMEISFAMDRPINPDLMTILNKSIFSLSEEERNTISDRNLVSMGYSTMTMGELIYANPVAFIAIFSAFVLLSAISVLLIMKARLRNAMIQGELEKAEAQSRAKGEFLSRMSHEIRTPMNAIMGLANLTCMEERLPERVETNLKKILSSSQYLLSLINDILDMSRIENGKMEIMDEVFSLRRLLSDLEGMMRSQAESKGILFTVDLDITHSDIQGDPVRLRQVLVNLLSNAVKFTPEGGQIRLLVQETGSDETRAAFLFSVKDNGFGIAQEHQKRIFDSFEQIGSSSAKSAGTGLGLPISSSIVNAMGGELKVRSSPHKGAEFYFQVVFQLSGHPAETAPSVPEPKVPGPAPLDGVRILLAEDNDLNAEIATELLQMNGAHIERVSNGLEALEYFTGNPAGTYHVILMDIRMPVMDGLEATRRIRSSTDPDGSSIPIVAMTANSFKEDSDAAAQAGMTGFVSKPVDMAYLLDVLKQNLSK</sequence>
<dbReference type="SMART" id="SM00388">
    <property type="entry name" value="HisKA"/>
    <property type="match status" value="1"/>
</dbReference>
<dbReference type="Proteomes" id="UP000669239">
    <property type="component" value="Unassembled WGS sequence"/>
</dbReference>
<dbReference type="Gene3D" id="1.10.287.130">
    <property type="match status" value="1"/>
</dbReference>
<feature type="domain" description="Histidine kinase" evidence="12">
    <location>
        <begin position="576"/>
        <end position="797"/>
    </location>
</feature>
<dbReference type="InterPro" id="IPR001638">
    <property type="entry name" value="Solute-binding_3/MltF_N"/>
</dbReference>
<comment type="function">
    <text evidence="8">May play the central regulatory role in sporulation. It may be an element of the effector pathway responsible for the activation of sporulation genes in response to nutritional stress. Spo0A may act in concert with spo0H (a sigma factor) to control the expression of some genes that are critical to the sporulation process.</text>
</comment>
<evidence type="ECO:0000256" key="4">
    <source>
        <dbReference type="ARBA" id="ARBA00018672"/>
    </source>
</evidence>
<protein>
    <recommendedName>
        <fullName evidence="9">Circadian input-output histidine kinase CikA</fullName>
        <ecNumber evidence="3">2.7.13.3</ecNumber>
    </recommendedName>
    <alternativeName>
        <fullName evidence="4">Stage 0 sporulation protein A homolog</fullName>
    </alternativeName>
</protein>
<dbReference type="SMART" id="SM00387">
    <property type="entry name" value="HATPase_c"/>
    <property type="match status" value="1"/>
</dbReference>
<keyword evidence="11" id="KW-1133">Transmembrane helix</keyword>
<evidence type="ECO:0000256" key="7">
    <source>
        <dbReference type="ARBA" id="ARBA00023012"/>
    </source>
</evidence>
<feature type="domain" description="Response regulatory" evidence="13">
    <location>
        <begin position="823"/>
        <end position="944"/>
    </location>
</feature>
<dbReference type="PROSITE" id="PS50109">
    <property type="entry name" value="HIS_KIN"/>
    <property type="match status" value="1"/>
</dbReference>
<dbReference type="SMART" id="SM00062">
    <property type="entry name" value="PBPb"/>
    <property type="match status" value="1"/>
</dbReference>
<keyword evidence="11" id="KW-0812">Transmembrane</keyword>
<evidence type="ECO:0000256" key="5">
    <source>
        <dbReference type="ARBA" id="ARBA00022553"/>
    </source>
</evidence>
<reference evidence="14" key="3">
    <citation type="submission" date="2022-01" db="EMBL/GenBank/DDBJ databases">
        <title>Collection of gut derived symbiotic bacterial strains cultured from healthy donors.</title>
        <authorList>
            <person name="Lin H."/>
            <person name="Kohout C."/>
            <person name="Waligurski E."/>
            <person name="Pamer E.G."/>
        </authorList>
    </citation>
    <scope>NUCLEOTIDE SEQUENCE</scope>
    <source>
        <strain evidence="14">DFI.6.55</strain>
    </source>
</reference>
<feature type="modified residue" description="4-aspartylphosphate" evidence="10">
    <location>
        <position position="875"/>
    </location>
</feature>
<dbReference type="InterPro" id="IPR004358">
    <property type="entry name" value="Sig_transdc_His_kin-like_C"/>
</dbReference>
<keyword evidence="11" id="KW-0472">Membrane</keyword>
<comment type="catalytic activity">
    <reaction evidence="1">
        <text>ATP + protein L-histidine = ADP + protein N-phospho-L-histidine.</text>
        <dbReference type="EC" id="2.7.13.3"/>
    </reaction>
</comment>
<dbReference type="Pfam" id="PF00512">
    <property type="entry name" value="HisKA"/>
    <property type="match status" value="1"/>
</dbReference>
<dbReference type="SUPFAM" id="SSF47384">
    <property type="entry name" value="Homodimeric domain of signal transducing histidine kinase"/>
    <property type="match status" value="1"/>
</dbReference>
<dbReference type="GO" id="GO:0000155">
    <property type="term" value="F:phosphorelay sensor kinase activity"/>
    <property type="evidence" value="ECO:0007669"/>
    <property type="project" value="InterPro"/>
</dbReference>
<evidence type="ECO:0000313" key="16">
    <source>
        <dbReference type="Proteomes" id="UP000669239"/>
    </source>
</evidence>
<dbReference type="CDD" id="cd00082">
    <property type="entry name" value="HisKA"/>
    <property type="match status" value="1"/>
</dbReference>
<evidence type="ECO:0000256" key="3">
    <source>
        <dbReference type="ARBA" id="ARBA00012438"/>
    </source>
</evidence>
<dbReference type="AlphaFoldDB" id="A0AAW5BVX1"/>
<evidence type="ECO:0000313" key="14">
    <source>
        <dbReference type="EMBL" id="MCG4744391.1"/>
    </source>
</evidence>
<evidence type="ECO:0000256" key="1">
    <source>
        <dbReference type="ARBA" id="ARBA00000085"/>
    </source>
</evidence>
<evidence type="ECO:0000313" key="17">
    <source>
        <dbReference type="Proteomes" id="UP001299608"/>
    </source>
</evidence>
<dbReference type="Pfam" id="PF02518">
    <property type="entry name" value="HATPase_c"/>
    <property type="match status" value="1"/>
</dbReference>
<dbReference type="SMART" id="SM00448">
    <property type="entry name" value="REC"/>
    <property type="match status" value="1"/>
</dbReference>
<keyword evidence="16" id="KW-1185">Reference proteome</keyword>
<dbReference type="InterPro" id="IPR005467">
    <property type="entry name" value="His_kinase_dom"/>
</dbReference>
<dbReference type="InterPro" id="IPR003594">
    <property type="entry name" value="HATPase_dom"/>
</dbReference>
<name>A0AAW5BVX1_9FIRM</name>
<dbReference type="EMBL" id="JAAITT010000009">
    <property type="protein sequence ID" value="NSJ48719.1"/>
    <property type="molecule type" value="Genomic_DNA"/>
</dbReference>
<evidence type="ECO:0000259" key="12">
    <source>
        <dbReference type="PROSITE" id="PS50109"/>
    </source>
</evidence>
<dbReference type="PANTHER" id="PTHR45339:SF1">
    <property type="entry name" value="HYBRID SIGNAL TRANSDUCTION HISTIDINE KINASE J"/>
    <property type="match status" value="1"/>
</dbReference>
<evidence type="ECO:0000256" key="9">
    <source>
        <dbReference type="ARBA" id="ARBA00074306"/>
    </source>
</evidence>
<keyword evidence="5 10" id="KW-0597">Phosphoprotein</keyword>
<reference evidence="15" key="2">
    <citation type="submission" date="2020-02" db="EMBL/GenBank/DDBJ databases">
        <authorList>
            <person name="Littmann E."/>
            <person name="Sorbara M."/>
        </authorList>
    </citation>
    <scope>NUCLEOTIDE SEQUENCE</scope>
    <source>
        <strain evidence="15">MSK.1.17</strain>
    </source>
</reference>
<dbReference type="SUPFAM" id="SSF52172">
    <property type="entry name" value="CheY-like"/>
    <property type="match status" value="1"/>
</dbReference>
<dbReference type="InterPro" id="IPR001789">
    <property type="entry name" value="Sig_transdc_resp-reg_receiver"/>
</dbReference>
<dbReference type="PANTHER" id="PTHR45339">
    <property type="entry name" value="HYBRID SIGNAL TRANSDUCTION HISTIDINE KINASE J"/>
    <property type="match status" value="1"/>
</dbReference>
<dbReference type="RefSeq" id="WP_165640960.1">
    <property type="nucleotide sequence ID" value="NZ_JAAITT010000009.1"/>
</dbReference>
<accession>A0AAW5BVX1</accession>
<dbReference type="Pfam" id="PF00072">
    <property type="entry name" value="Response_reg"/>
    <property type="match status" value="1"/>
</dbReference>
<dbReference type="EC" id="2.7.13.3" evidence="3"/>
<comment type="caution">
    <text evidence="14">The sequence shown here is derived from an EMBL/GenBank/DDBJ whole genome shotgun (WGS) entry which is preliminary data.</text>
</comment>
<dbReference type="Gene3D" id="3.40.190.10">
    <property type="entry name" value="Periplasmic binding protein-like II"/>
    <property type="match status" value="4"/>
</dbReference>
<comment type="similarity">
    <text evidence="2">In the N-terminal section; belongs to the phytochrome family.</text>
</comment>
<dbReference type="CDD" id="cd16922">
    <property type="entry name" value="HATPase_EvgS-ArcB-TorS-like"/>
    <property type="match status" value="1"/>
</dbReference>
<dbReference type="PRINTS" id="PR00344">
    <property type="entry name" value="BCTRLSENSOR"/>
</dbReference>
<dbReference type="Proteomes" id="UP001299608">
    <property type="component" value="Unassembled WGS sequence"/>
</dbReference>
<proteinExistence type="inferred from homology"/>
<keyword evidence="6" id="KW-0418">Kinase</keyword>
<dbReference type="Pfam" id="PF00497">
    <property type="entry name" value="SBP_bac_3"/>
    <property type="match status" value="2"/>
</dbReference>
<evidence type="ECO:0000256" key="2">
    <source>
        <dbReference type="ARBA" id="ARBA00006402"/>
    </source>
</evidence>
<evidence type="ECO:0000256" key="6">
    <source>
        <dbReference type="ARBA" id="ARBA00022777"/>
    </source>
</evidence>
<organism evidence="14 17">
    <name type="scientific">Enterocloster aldenensis</name>
    <dbReference type="NCBI Taxonomy" id="358742"/>
    <lineage>
        <taxon>Bacteria</taxon>
        <taxon>Bacillati</taxon>
        <taxon>Bacillota</taxon>
        <taxon>Clostridia</taxon>
        <taxon>Lachnospirales</taxon>
        <taxon>Lachnospiraceae</taxon>
        <taxon>Enterocloster</taxon>
    </lineage>
</organism>
<keyword evidence="7" id="KW-0902">Two-component regulatory system</keyword>
<dbReference type="SUPFAM" id="SSF55874">
    <property type="entry name" value="ATPase domain of HSP90 chaperone/DNA topoisomerase II/histidine kinase"/>
    <property type="match status" value="1"/>
</dbReference>
<dbReference type="InterPro" id="IPR036890">
    <property type="entry name" value="HATPase_C_sf"/>
</dbReference>
<evidence type="ECO:0000256" key="8">
    <source>
        <dbReference type="ARBA" id="ARBA00024867"/>
    </source>
</evidence>
<dbReference type="InterPro" id="IPR011006">
    <property type="entry name" value="CheY-like_superfamily"/>
</dbReference>
<dbReference type="FunFam" id="3.30.565.10:FF:000010">
    <property type="entry name" value="Sensor histidine kinase RcsC"/>
    <property type="match status" value="1"/>
</dbReference>
<dbReference type="SUPFAM" id="SSF53850">
    <property type="entry name" value="Periplasmic binding protein-like II"/>
    <property type="match status" value="2"/>
</dbReference>
<evidence type="ECO:0000256" key="10">
    <source>
        <dbReference type="PROSITE-ProRule" id="PRU00169"/>
    </source>
</evidence>
<dbReference type="Gene3D" id="3.40.50.2300">
    <property type="match status" value="1"/>
</dbReference>
<evidence type="ECO:0000259" key="13">
    <source>
        <dbReference type="PROSITE" id="PS50110"/>
    </source>
</evidence>
<dbReference type="PROSITE" id="PS50110">
    <property type="entry name" value="RESPONSE_REGULATORY"/>
    <property type="match status" value="1"/>
</dbReference>
<feature type="transmembrane region" description="Helical" evidence="11">
    <location>
        <begin position="526"/>
        <end position="547"/>
    </location>
</feature>
<dbReference type="InterPro" id="IPR003661">
    <property type="entry name" value="HisK_dim/P_dom"/>
</dbReference>
<keyword evidence="6" id="KW-0808">Transferase</keyword>
<evidence type="ECO:0000256" key="11">
    <source>
        <dbReference type="SAM" id="Phobius"/>
    </source>
</evidence>